<dbReference type="SUPFAM" id="SSF52540">
    <property type="entry name" value="P-loop containing nucleoside triphosphate hydrolases"/>
    <property type="match status" value="2"/>
</dbReference>
<comment type="caution">
    <text evidence="3">The sequence shown here is derived from an EMBL/GenBank/DDBJ whole genome shotgun (WGS) entry which is preliminary data.</text>
</comment>
<evidence type="ECO:0000313" key="3">
    <source>
        <dbReference type="EMBL" id="KAE8290060.1"/>
    </source>
</evidence>
<gene>
    <name evidence="3" type="ORF">D5F01_LYC11776</name>
</gene>
<dbReference type="AlphaFoldDB" id="A0A6G0IF44"/>
<organism evidence="3 4">
    <name type="scientific">Larimichthys crocea</name>
    <name type="common">Large yellow croaker</name>
    <name type="synonym">Pseudosciaena crocea</name>
    <dbReference type="NCBI Taxonomy" id="215358"/>
    <lineage>
        <taxon>Eukaryota</taxon>
        <taxon>Metazoa</taxon>
        <taxon>Chordata</taxon>
        <taxon>Craniata</taxon>
        <taxon>Vertebrata</taxon>
        <taxon>Euteleostomi</taxon>
        <taxon>Actinopterygii</taxon>
        <taxon>Neopterygii</taxon>
        <taxon>Teleostei</taxon>
        <taxon>Neoteleostei</taxon>
        <taxon>Acanthomorphata</taxon>
        <taxon>Eupercaria</taxon>
        <taxon>Sciaenidae</taxon>
        <taxon>Larimichthys</taxon>
    </lineage>
</organism>
<feature type="domain" description="TLDc" evidence="2">
    <location>
        <begin position="455"/>
        <end position="613"/>
    </location>
</feature>
<evidence type="ECO:0000256" key="1">
    <source>
        <dbReference type="ARBA" id="ARBA00009243"/>
    </source>
</evidence>
<dbReference type="Gene3D" id="3.40.50.300">
    <property type="entry name" value="P-loop containing nucleotide triphosphate hydrolases"/>
    <property type="match status" value="2"/>
</dbReference>
<dbReference type="GO" id="GO:0006955">
    <property type="term" value="P:immune response"/>
    <property type="evidence" value="ECO:0007669"/>
    <property type="project" value="TreeGrafter"/>
</dbReference>
<keyword evidence="4" id="KW-1185">Reference proteome</keyword>
<name>A0A6G0IF44_LARCR</name>
<dbReference type="PANTHER" id="PTHR14241:SF32">
    <property type="entry name" value="VWFA DOMAIN-CONTAINING PROTEIN-RELATED"/>
    <property type="match status" value="1"/>
</dbReference>
<dbReference type="SMART" id="SM00584">
    <property type="entry name" value="TLDc"/>
    <property type="match status" value="1"/>
</dbReference>
<dbReference type="InterPro" id="IPR006571">
    <property type="entry name" value="TLDc_dom"/>
</dbReference>
<evidence type="ECO:0000313" key="4">
    <source>
        <dbReference type="Proteomes" id="UP000424527"/>
    </source>
</evidence>
<dbReference type="Proteomes" id="UP000424527">
    <property type="component" value="Unassembled WGS sequence"/>
</dbReference>
<feature type="domain" description="TLDc" evidence="2">
    <location>
        <begin position="2"/>
        <end position="160"/>
    </location>
</feature>
<protein>
    <submittedName>
        <fullName evidence="3">Interferon-induced protein 44-like</fullName>
    </submittedName>
</protein>
<dbReference type="GO" id="GO:0005525">
    <property type="term" value="F:GTP binding"/>
    <property type="evidence" value="ECO:0007669"/>
    <property type="project" value="InterPro"/>
</dbReference>
<proteinExistence type="inferred from homology"/>
<accession>A0A6G0IF44</accession>
<dbReference type="SMART" id="SM00382">
    <property type="entry name" value="AAA"/>
    <property type="match status" value="2"/>
</dbReference>
<comment type="similarity">
    <text evidence="1">Belongs to the IFI44 family.</text>
</comment>
<dbReference type="Pfam" id="PF07534">
    <property type="entry name" value="TLD"/>
    <property type="match status" value="2"/>
</dbReference>
<dbReference type="InterPro" id="IPR027417">
    <property type="entry name" value="P-loop_NTPase"/>
</dbReference>
<dbReference type="InterPro" id="IPR003593">
    <property type="entry name" value="AAA+_ATPase"/>
</dbReference>
<reference evidence="3 4" key="1">
    <citation type="submission" date="2019-07" db="EMBL/GenBank/DDBJ databases">
        <title>Chromosome genome assembly for large yellow croaker.</title>
        <authorList>
            <person name="Xiao S."/>
        </authorList>
    </citation>
    <scope>NUCLEOTIDE SEQUENCE [LARGE SCALE GENOMIC DNA]</scope>
    <source>
        <strain evidence="3">JMULYC20181020</strain>
        <tissue evidence="3">Muscle</tissue>
    </source>
</reference>
<dbReference type="PROSITE" id="PS51886">
    <property type="entry name" value="TLDC"/>
    <property type="match status" value="2"/>
</dbReference>
<evidence type="ECO:0000259" key="2">
    <source>
        <dbReference type="PROSITE" id="PS51886"/>
    </source>
</evidence>
<dbReference type="PANTHER" id="PTHR14241">
    <property type="entry name" value="INTERFERON-INDUCED PROTEIN 44"/>
    <property type="match status" value="1"/>
</dbReference>
<dbReference type="CDD" id="cd00882">
    <property type="entry name" value="Ras_like_GTPase"/>
    <property type="match status" value="2"/>
</dbReference>
<dbReference type="EMBL" id="REGW02000011">
    <property type="protein sequence ID" value="KAE8290060.1"/>
    <property type="molecule type" value="Genomic_DNA"/>
</dbReference>
<sequence>MSVVTSSLSKGQQKKMLSLFSHPRLHLLYKATVHGFTAAAFHSRCDQQGPTVIVAYNAAGFVFGGYTSKDYTQNGQAIMDKEAFLYSIPAEGDKPLRVAGISGQCAFTDGATGPNYGALVFLHDDKAEFQSNPGTSFNFQAAEMHGNDLKLTEFEVYRVEDLGDLLPKPWRNIQWTAERKQQLMKTIQSYKSEIKTVHQARVLLVGPVGAGKSSFFNSINSAFRGNMTCQAIAGTGDKSVTTQFRTYNIKAGKGGVPLPLILCDTMGLEEKADAGLDMEDLVSIYKGHVKDRYQFSPSNPLLADAPGYKQRVTLNDMIHCVVYVIDACKVSLLTANMLDKFAAIRKKTNQLGLPQILLLTKVEEACPLVAEDLKNVYRSVYIEKKARELSDSLGIPLSCVLPVKNYSGELDLDLETDILLFSAVQQMLNYTDSFFENQVIEDQDYQRVFGPSIMSVVTSSLSKEQQKKLLSLFSHPRLHLLYKATVHGFTAAAFHSRCDQQGPTVIVAYSAAGFVFGAYTSKDYTQNGQAIMDKEAFLYSIPAEGDKPLRVAGISGQCAFTDGATGPNYGALVFLHGDKAEFQSNPGTSFNFQAAEMHGNDLKLTEFEVYRVENLGDLLPKPWRNIQWTAERKQQLMKTIQSYKSEIKTVHQARVLLVGPVGAGKSSFFNSINSAFRGNMTCQAIAGTGDKSVTTQFRTYNIKAGKGGVPLPLILCDTMGLEEKADAGLDMEDLVSVYKGHVKDRYQFSPSNPLLADAPGYKQRVTLNDMIHCVVYVIDACKVSLLTTNMLDKFAAIRKKTNQLGLPQILLLTKIDEACPLVAEDLKNVYRSVYIEKKAREVSDSLGIPLSCVLPVKNYSGELDLDLETDILLFSAVQQMLNYADSFFENQVIEDQDQLDLYRSNEHLRPVGSEETKHQIV</sequence>